<comment type="caution">
    <text evidence="1">The sequence shown here is derived from an EMBL/GenBank/DDBJ whole genome shotgun (WGS) entry which is preliminary data.</text>
</comment>
<name>A0ACB9VSS6_CHAAC</name>
<reference evidence="1" key="1">
    <citation type="submission" date="2022-05" db="EMBL/GenBank/DDBJ databases">
        <title>Chromosome-level genome of Chaenocephalus aceratus.</title>
        <authorList>
            <person name="Park H."/>
        </authorList>
    </citation>
    <scope>NUCLEOTIDE SEQUENCE</scope>
    <source>
        <strain evidence="1">KU_202001</strain>
    </source>
</reference>
<organism evidence="1 2">
    <name type="scientific">Chaenocephalus aceratus</name>
    <name type="common">Blackfin icefish</name>
    <name type="synonym">Chaenichthys aceratus</name>
    <dbReference type="NCBI Taxonomy" id="36190"/>
    <lineage>
        <taxon>Eukaryota</taxon>
        <taxon>Metazoa</taxon>
        <taxon>Chordata</taxon>
        <taxon>Craniata</taxon>
        <taxon>Vertebrata</taxon>
        <taxon>Euteleostomi</taxon>
        <taxon>Actinopterygii</taxon>
        <taxon>Neopterygii</taxon>
        <taxon>Teleostei</taxon>
        <taxon>Neoteleostei</taxon>
        <taxon>Acanthomorphata</taxon>
        <taxon>Eupercaria</taxon>
        <taxon>Perciformes</taxon>
        <taxon>Notothenioidei</taxon>
        <taxon>Channichthyidae</taxon>
        <taxon>Chaenocephalus</taxon>
    </lineage>
</organism>
<proteinExistence type="predicted"/>
<feature type="non-terminal residue" evidence="1">
    <location>
        <position position="1"/>
    </location>
</feature>
<dbReference type="EMBL" id="CM043807">
    <property type="protein sequence ID" value="KAI4802795.1"/>
    <property type="molecule type" value="Genomic_DNA"/>
</dbReference>
<gene>
    <name evidence="1" type="ORF">KUCAC02_006371</name>
</gene>
<evidence type="ECO:0000313" key="2">
    <source>
        <dbReference type="Proteomes" id="UP001057452"/>
    </source>
</evidence>
<evidence type="ECO:0000313" key="1">
    <source>
        <dbReference type="EMBL" id="KAI4802795.1"/>
    </source>
</evidence>
<keyword evidence="2" id="KW-1185">Reference proteome</keyword>
<sequence>ATFNRAAFLRQPNQMRKREGEKEGEREEAGMKRKRSTGGEKGGERIEGKKARSPGC</sequence>
<accession>A0ACB9VSS6</accession>
<dbReference type="Proteomes" id="UP001057452">
    <property type="component" value="Chromosome 23"/>
</dbReference>
<protein>
    <submittedName>
        <fullName evidence="1">Uncharacterized protein</fullName>
    </submittedName>
</protein>